<dbReference type="AlphaFoldDB" id="A0A096FBF3"/>
<proteinExistence type="predicted"/>
<accession>A0A096FBF3</accession>
<evidence type="ECO:0000313" key="2">
    <source>
        <dbReference type="Proteomes" id="UP000029553"/>
    </source>
</evidence>
<dbReference type="RefSeq" id="WP_034372978.1">
    <property type="nucleotide sequence ID" value="NZ_AWOR01000067.1"/>
</dbReference>
<sequence>MTMEKDTFRQVLEHEIDDAQSWLTGGIRAEQQRNLQYYLGLPLGNEVDGRSQVVSWDVFETIESALPNFLEPFFCGDNIGEFLPRGPGDAEYADQATELVNFVIQNENPGFLIFMDWIKDSLLSKIGVVRAKWVQEDPVRQEFRGLTLEQVTLMTQDPAVSIIEAEYSEQLTPDVMQAAGLQMPELFDLTIMRKQRGCVKLRNVPPSDFLVNRTAKTMEEARLLGEWVTYTRSQLKEMGISDVDEIKSYDGASNLLEEDERTSLPNDSADKSLEEVRLFEGFIRCDYNGDGVAEWRRILVSGDRELENEEVEGHEYAVLTPIKLPHRVIGMALADPVTELQRLSSGLTRQYVDSLYLANNPRTYVNQKAVVNLDDVISNRIGGIIRGEGPAQDAVSPIKTALVATESLAGIEMTQGMRERRTGVTRYNQGLDADSLNKTATGITKISNMADRRMLLILRMFAESGVKDLFKLVLRLITQYQDIPLTIRLRDEFVQFDPRMWSPDMDVSTDVGLGTGDKTETLMVLQQFGQFMQQAAQVGMVGPEQIYEFGKALAKNAKLKGAAEKFLIPPDKIQQKPPQPSPEQIKAQMEQAKYQHLQQMEVIKLQAEAAEGDKQRAADRQLKEMELQQDAWKSLIELSAGYVMGQARMDGQMTEPAQNLIGGTQLDQNMQAPNITPEQLDYVAQVINGFASRFQRGQA</sequence>
<protein>
    <recommendedName>
        <fullName evidence="3">Portal protein</fullName>
    </recommendedName>
</protein>
<evidence type="ECO:0008006" key="3">
    <source>
        <dbReference type="Google" id="ProtNLM"/>
    </source>
</evidence>
<organism evidence="1 2">
    <name type="scientific">Comamonas testosteroni</name>
    <name type="common">Pseudomonas testosteroni</name>
    <dbReference type="NCBI Taxonomy" id="285"/>
    <lineage>
        <taxon>Bacteria</taxon>
        <taxon>Pseudomonadati</taxon>
        <taxon>Pseudomonadota</taxon>
        <taxon>Betaproteobacteria</taxon>
        <taxon>Burkholderiales</taxon>
        <taxon>Comamonadaceae</taxon>
        <taxon>Comamonas</taxon>
    </lineage>
</organism>
<gene>
    <name evidence="1" type="ORF">P353_19740</name>
</gene>
<comment type="caution">
    <text evidence="1">The sequence shown here is derived from an EMBL/GenBank/DDBJ whole genome shotgun (WGS) entry which is preliminary data.</text>
</comment>
<dbReference type="Pfam" id="PF23899">
    <property type="entry name" value="SU10_portal"/>
    <property type="match status" value="1"/>
</dbReference>
<dbReference type="EMBL" id="AWOR01000067">
    <property type="protein sequence ID" value="KGH27023.1"/>
    <property type="molecule type" value="Genomic_DNA"/>
</dbReference>
<dbReference type="InterPro" id="IPR056909">
    <property type="entry name" value="SU10_portal"/>
</dbReference>
<evidence type="ECO:0000313" key="1">
    <source>
        <dbReference type="EMBL" id="KGH27023.1"/>
    </source>
</evidence>
<dbReference type="Proteomes" id="UP000029553">
    <property type="component" value="Unassembled WGS sequence"/>
</dbReference>
<reference evidence="1 2" key="1">
    <citation type="submission" date="2013-09" db="EMBL/GenBank/DDBJ databases">
        <title>High correlation between genotypes and phenotypes of environmental bacteria Comamonas testosteroni strains.</title>
        <authorList>
            <person name="Liu L."/>
            <person name="Zhu W."/>
            <person name="Xia X."/>
            <person name="Xu B."/>
            <person name="Luo M."/>
            <person name="Wang G."/>
        </authorList>
    </citation>
    <scope>NUCLEOTIDE SEQUENCE [LARGE SCALE GENOMIC DNA]</scope>
    <source>
        <strain evidence="1 2">JL40</strain>
    </source>
</reference>
<name>A0A096FBF3_COMTE</name>